<dbReference type="FunCoup" id="A0A6J3QKF6">
    <property type="interactions" value="63"/>
</dbReference>
<evidence type="ECO:0000256" key="19">
    <source>
        <dbReference type="RuleBase" id="RU000405"/>
    </source>
</evidence>
<keyword evidence="17" id="KW-0844">Vision</keyword>
<comment type="subunit">
    <text evidence="18">Homodimer; requires homodimerization for guanylyl cyclase activity. Interacts (via C-terminus) with RD3 (via C-terminus); promotes the exit of GUCY2D from the endoplasmic reticulum and its trafficking to the photoreceptor outer segments. Interaction with RD3 negatively regulates GUCY2D guanylate cyclase activity.</text>
</comment>
<evidence type="ECO:0000256" key="16">
    <source>
        <dbReference type="ARBA" id="ARBA00023293"/>
    </source>
</evidence>
<dbReference type="InterPro" id="IPR028082">
    <property type="entry name" value="Peripla_BP_I"/>
</dbReference>
<proteinExistence type="inferred from homology"/>
<dbReference type="Gene3D" id="3.40.50.2300">
    <property type="match status" value="1"/>
</dbReference>
<protein>
    <recommendedName>
        <fullName evidence="20">Guanylate cyclase</fullName>
        <ecNumber evidence="20">4.6.1.2</ecNumber>
    </recommendedName>
</protein>
<dbReference type="GO" id="GO:0001750">
    <property type="term" value="C:photoreceptor outer segment"/>
    <property type="evidence" value="ECO:0007669"/>
    <property type="project" value="UniProtKB-ARBA"/>
</dbReference>
<evidence type="ECO:0000259" key="25">
    <source>
        <dbReference type="PROSITE" id="PS50125"/>
    </source>
</evidence>
<evidence type="ECO:0000256" key="2">
    <source>
        <dbReference type="ARBA" id="ARBA00004115"/>
    </source>
</evidence>
<evidence type="ECO:0000256" key="5">
    <source>
        <dbReference type="ARBA" id="ARBA00022692"/>
    </source>
</evidence>
<feature type="transmembrane region" description="Helical" evidence="23">
    <location>
        <begin position="472"/>
        <end position="494"/>
    </location>
</feature>
<keyword evidence="4" id="KW-0716">Sensory transduction</keyword>
<accession>A0A6J3QKF6</accession>
<dbReference type="InterPro" id="IPR029787">
    <property type="entry name" value="Nucleotide_cyclase"/>
</dbReference>
<feature type="region of interest" description="Disordered" evidence="22">
    <location>
        <begin position="1126"/>
        <end position="1246"/>
    </location>
</feature>
<evidence type="ECO:0000256" key="21">
    <source>
        <dbReference type="SAM" id="Coils"/>
    </source>
</evidence>
<keyword evidence="8" id="KW-0256">Endoplasmic reticulum</keyword>
<evidence type="ECO:0000313" key="27">
    <source>
        <dbReference type="RefSeq" id="XP_033702920.1"/>
    </source>
</evidence>
<dbReference type="GO" id="GO:0007168">
    <property type="term" value="P:receptor guanylyl cyclase signaling pathway"/>
    <property type="evidence" value="ECO:0007669"/>
    <property type="project" value="TreeGrafter"/>
</dbReference>
<evidence type="ECO:0000256" key="20">
    <source>
        <dbReference type="RuleBase" id="RU003431"/>
    </source>
</evidence>
<dbReference type="PROSITE" id="PS00452">
    <property type="entry name" value="GUANYLATE_CYCLASE_1"/>
    <property type="match status" value="1"/>
</dbReference>
<feature type="compositionally biased region" description="Pro residues" evidence="22">
    <location>
        <begin position="24"/>
        <end position="35"/>
    </location>
</feature>
<comment type="similarity">
    <text evidence="19">Belongs to the adenylyl cyclase class-4/guanylyl cyclase family.</text>
</comment>
<keyword evidence="11 23" id="KW-0472">Membrane</keyword>
<keyword evidence="13" id="KW-0325">Glycoprotein</keyword>
<dbReference type="InterPro" id="IPR001828">
    <property type="entry name" value="ANF_lig-bd_rcpt"/>
</dbReference>
<dbReference type="Pfam" id="PF07714">
    <property type="entry name" value="PK_Tyr_Ser-Thr"/>
    <property type="match status" value="1"/>
</dbReference>
<keyword evidence="9 23" id="KW-1133">Transmembrane helix</keyword>
<dbReference type="GO" id="GO:0001653">
    <property type="term" value="F:peptide receptor activity"/>
    <property type="evidence" value="ECO:0007669"/>
    <property type="project" value="TreeGrafter"/>
</dbReference>
<dbReference type="PANTHER" id="PTHR11920">
    <property type="entry name" value="GUANYLYL CYCLASE"/>
    <property type="match status" value="1"/>
</dbReference>
<evidence type="ECO:0000256" key="12">
    <source>
        <dbReference type="ARBA" id="ARBA00023157"/>
    </source>
</evidence>
<evidence type="ECO:0000256" key="10">
    <source>
        <dbReference type="ARBA" id="ARBA00023134"/>
    </source>
</evidence>
<keyword evidence="15" id="KW-0966">Cell projection</keyword>
<dbReference type="SUPFAM" id="SSF56112">
    <property type="entry name" value="Protein kinase-like (PK-like)"/>
    <property type="match status" value="1"/>
</dbReference>
<comment type="catalytic activity">
    <reaction evidence="1 20">
        <text>GTP = 3',5'-cyclic GMP + diphosphate</text>
        <dbReference type="Rhea" id="RHEA:13665"/>
        <dbReference type="ChEBI" id="CHEBI:33019"/>
        <dbReference type="ChEBI" id="CHEBI:37565"/>
        <dbReference type="ChEBI" id="CHEBI:57746"/>
        <dbReference type="EC" id="4.6.1.2"/>
    </reaction>
</comment>
<evidence type="ECO:0000256" key="23">
    <source>
        <dbReference type="SAM" id="Phobius"/>
    </source>
</evidence>
<evidence type="ECO:0000256" key="13">
    <source>
        <dbReference type="ARBA" id="ARBA00023180"/>
    </source>
</evidence>
<dbReference type="InterPro" id="IPR000719">
    <property type="entry name" value="Prot_kinase_dom"/>
</dbReference>
<feature type="transmembrane region" description="Helical" evidence="23">
    <location>
        <begin position="599"/>
        <end position="616"/>
    </location>
</feature>
<feature type="compositionally biased region" description="Polar residues" evidence="22">
    <location>
        <begin position="1195"/>
        <end position="1207"/>
    </location>
</feature>
<dbReference type="GO" id="GO:0004672">
    <property type="term" value="F:protein kinase activity"/>
    <property type="evidence" value="ECO:0007669"/>
    <property type="project" value="InterPro"/>
</dbReference>
<keyword evidence="5 23" id="KW-0812">Transmembrane</keyword>
<keyword evidence="16 20" id="KW-0141">cGMP biosynthesis</keyword>
<keyword evidence="7" id="KW-0547">Nucleotide-binding</keyword>
<dbReference type="CDD" id="cd14043">
    <property type="entry name" value="PK_GC-2D"/>
    <property type="match status" value="1"/>
</dbReference>
<dbReference type="InterPro" id="IPR011009">
    <property type="entry name" value="Kinase-like_dom_sf"/>
</dbReference>
<dbReference type="GO" id="GO:0005525">
    <property type="term" value="F:GTP binding"/>
    <property type="evidence" value="ECO:0007669"/>
    <property type="project" value="UniProtKB-KW"/>
</dbReference>
<dbReference type="Gene3D" id="3.30.70.1230">
    <property type="entry name" value="Nucleotide cyclase"/>
    <property type="match status" value="1"/>
</dbReference>
<dbReference type="Pfam" id="PF01094">
    <property type="entry name" value="ANF_receptor"/>
    <property type="match status" value="1"/>
</dbReference>
<reference evidence="27" key="1">
    <citation type="submission" date="2025-08" db="UniProtKB">
        <authorList>
            <consortium name="RefSeq"/>
        </authorList>
    </citation>
    <scope>IDENTIFICATION</scope>
    <source>
        <tissue evidence="27">Spleen</tissue>
    </source>
</reference>
<evidence type="ECO:0000256" key="3">
    <source>
        <dbReference type="ARBA" id="ARBA00004451"/>
    </source>
</evidence>
<dbReference type="InterPro" id="IPR001245">
    <property type="entry name" value="Ser-Thr/Tyr_kinase_cat_dom"/>
</dbReference>
<dbReference type="SMART" id="SM00044">
    <property type="entry name" value="CYCc"/>
    <property type="match status" value="1"/>
</dbReference>
<dbReference type="InterPro" id="IPR001054">
    <property type="entry name" value="A/G_cyclase"/>
</dbReference>
<sequence length="1246" mass="134726">MTARALLAGGLRDPGLCAPTREAPSPPGLPRTPSRPRPLLRPLLLLLPLLLLPRPALSAVFTVGVLGPWACDPIFARARPDLAARLAAARLNHEAALEDGPRFEVALLPEPCRTPGSLGAVSSALTRVSGLVGPVNPAACRPAELLAQEAGIALVPWGCPGMRAAGTTAPAVTPAADALYALLRAFRWAHVAVVTAPQDLWVEAGRALSTALRARGLPVALVTSMEPSDLSGAREALRRVQGGPRVRAVIMVMHSVLLGGEEQRCLLEAAEELGLADGSLVFLPFDTLHYALSPGPDALAVLANSSQLRKAHDAVLTLTRHCPPGGSVLDSLRRAQEHQELPPDLNLQQVSPLFGTIYDSVFLLAGGVARARAAAGGGWVSGAAVARHVRDAQVPGFCGALGGAEEPSFVLLDTDAAGDRLFTTYVLNPTRGFFRSAGTPVHFPRGGRGPGPDPSCWFDPDVICNGGVEPGVVFLGFLLVVLMGLTGAFLAHYFRHRLLHIQMVSGPNKIILTLDDVTFLPPQRSSSRKVAQGSRWSLAARSLSDVRSIHSQSPDYTNIGLYEGDWVWLKKFPGEQHIAIRPATKMAFSKIRELRHENVALYLGLFLAGGAGGAAAPGEGMLAVVSEHCARGSLQDLLAQRDIKLDWMFKSSLLLDLIKGIRYLHHRGVAHGRLKSRNCVVDGRFVLKVTDHGHGRLLEAQRVLPEPPSAEDQLWTAPELLRDPALERRGTLAGDVFSLGIIMQEVVCRSAPYAMLELTPEEVVKRVQSPPPLCRPSVSMDQAPMECIQLMKQCWAEQPELRPSMDRTFELFKSINKGRKMNIIDSMLRMLEQYSSNLEDLIRERTEELELEKQKTDRLLTQMLPPSVAEALKMGTPVEPEYFEEVTLYFSDIVGFTTISAMSEPIEVVDLLNDLYTLFDAIIGSHDVYKVETIGDAYMVASGLPQRNGQRHAAEIANMALDILSAVGTFRMRHMPEVPVRIRIGLHSGPCVAGVVGLTMPRYCLFGDTVNTASRMESTGLPYRIHVNRSTVEILCALNEGFQTEVRGHTELKVRPGWKTQLATPGSTETSRSTGPRLSPPESSPPPCLPRARAARKRTGWWADAASTSPSPNRLTCNRGPATTASACRVSRLSGARSWRRRGRASFPESEAGPGTRYCPLGSHAPQTPGATHMLPGGRAPLPQPEDLALPACRTSHSSQVSPSFSDLVSPGWFLNPGISQPQGPWFGRSGVGQESRLENDSPLLR</sequence>
<evidence type="ECO:0000256" key="22">
    <source>
        <dbReference type="SAM" id="MobiDB-lite"/>
    </source>
</evidence>
<dbReference type="CDD" id="cd06371">
    <property type="entry name" value="PBP1_sensory_GC_DEF-like"/>
    <property type="match status" value="1"/>
</dbReference>
<dbReference type="InterPro" id="IPR018297">
    <property type="entry name" value="A/G_cyclase_CS"/>
</dbReference>
<evidence type="ECO:0000256" key="18">
    <source>
        <dbReference type="ARBA" id="ARBA00062584"/>
    </source>
</evidence>
<dbReference type="CDD" id="cd07302">
    <property type="entry name" value="CHD"/>
    <property type="match status" value="1"/>
</dbReference>
<feature type="coiled-coil region" evidence="21">
    <location>
        <begin position="824"/>
        <end position="851"/>
    </location>
</feature>
<evidence type="ECO:0000256" key="9">
    <source>
        <dbReference type="ARBA" id="ARBA00022989"/>
    </source>
</evidence>
<evidence type="ECO:0000256" key="8">
    <source>
        <dbReference type="ARBA" id="ARBA00022824"/>
    </source>
</evidence>
<feature type="compositionally biased region" description="Pro residues" evidence="22">
    <location>
        <begin position="1078"/>
        <end position="1089"/>
    </location>
</feature>
<dbReference type="GO" id="GO:0005524">
    <property type="term" value="F:ATP binding"/>
    <property type="evidence" value="ECO:0007669"/>
    <property type="project" value="InterPro"/>
</dbReference>
<dbReference type="PROSITE" id="PS50125">
    <property type="entry name" value="GUANYLATE_CYCLASE_2"/>
    <property type="match status" value="1"/>
</dbReference>
<evidence type="ECO:0000256" key="14">
    <source>
        <dbReference type="ARBA" id="ARBA00023239"/>
    </source>
</evidence>
<dbReference type="Gene3D" id="6.10.250.780">
    <property type="match status" value="1"/>
</dbReference>
<dbReference type="PROSITE" id="PS50011">
    <property type="entry name" value="PROTEIN_KINASE_DOM"/>
    <property type="match status" value="1"/>
</dbReference>
<feature type="domain" description="Protein kinase" evidence="24">
    <location>
        <begin position="524"/>
        <end position="815"/>
    </location>
</feature>
<evidence type="ECO:0000256" key="15">
    <source>
        <dbReference type="ARBA" id="ARBA00023273"/>
    </source>
</evidence>
<dbReference type="RefSeq" id="XP_033702920.1">
    <property type="nucleotide sequence ID" value="XM_033847029.1"/>
</dbReference>
<feature type="region of interest" description="Disordered" evidence="22">
    <location>
        <begin position="1055"/>
        <end position="1095"/>
    </location>
</feature>
<dbReference type="AlphaFoldDB" id="A0A6J3QKF6"/>
<evidence type="ECO:0000313" key="26">
    <source>
        <dbReference type="Proteomes" id="UP000245320"/>
    </source>
</evidence>
<keyword evidence="10" id="KW-0342">GTP-binding</keyword>
<dbReference type="GO" id="GO:0004383">
    <property type="term" value="F:guanylate cyclase activity"/>
    <property type="evidence" value="ECO:0007669"/>
    <property type="project" value="UniProtKB-EC"/>
</dbReference>
<keyword evidence="21" id="KW-0175">Coiled coil</keyword>
<dbReference type="SUPFAM" id="SSF53822">
    <property type="entry name" value="Periplasmic binding protein-like I"/>
    <property type="match status" value="1"/>
</dbReference>
<evidence type="ECO:0000256" key="4">
    <source>
        <dbReference type="ARBA" id="ARBA00022606"/>
    </source>
</evidence>
<dbReference type="FunFam" id="3.40.50.2300:FF:000114">
    <property type="entry name" value="Guanylate cyclase"/>
    <property type="match status" value="1"/>
</dbReference>
<evidence type="ECO:0000256" key="11">
    <source>
        <dbReference type="ARBA" id="ARBA00023136"/>
    </source>
</evidence>
<keyword evidence="6" id="KW-0732">Signal</keyword>
<evidence type="ECO:0000259" key="24">
    <source>
        <dbReference type="PROSITE" id="PS50011"/>
    </source>
</evidence>
<dbReference type="OrthoDB" id="1890790at2759"/>
<keyword evidence="12" id="KW-1015">Disulfide bond</keyword>
<dbReference type="InParanoid" id="A0A6J3QKF6"/>
<evidence type="ECO:0000256" key="6">
    <source>
        <dbReference type="ARBA" id="ARBA00022729"/>
    </source>
</evidence>
<dbReference type="GO" id="GO:0005886">
    <property type="term" value="C:plasma membrane"/>
    <property type="evidence" value="ECO:0007669"/>
    <property type="project" value="TreeGrafter"/>
</dbReference>
<dbReference type="GO" id="GO:0035556">
    <property type="term" value="P:intracellular signal transduction"/>
    <property type="evidence" value="ECO:0007669"/>
    <property type="project" value="InterPro"/>
</dbReference>
<keyword evidence="26" id="KW-1185">Reference proteome</keyword>
<dbReference type="GO" id="GO:0005789">
    <property type="term" value="C:endoplasmic reticulum membrane"/>
    <property type="evidence" value="ECO:0007669"/>
    <property type="project" value="UniProtKB-SubCell"/>
</dbReference>
<dbReference type="Proteomes" id="UP000245320">
    <property type="component" value="Chromosome 20"/>
</dbReference>
<dbReference type="GO" id="GO:0004016">
    <property type="term" value="F:adenylate cyclase activity"/>
    <property type="evidence" value="ECO:0007669"/>
    <property type="project" value="TreeGrafter"/>
</dbReference>
<dbReference type="FunFam" id="1.10.510.10:FF:000507">
    <property type="entry name" value="Guanylate cyclase"/>
    <property type="match status" value="1"/>
</dbReference>
<dbReference type="Pfam" id="PF07701">
    <property type="entry name" value="HNOBA"/>
    <property type="match status" value="1"/>
</dbReference>
<feature type="domain" description="Guanylate cyclase" evidence="25">
    <location>
        <begin position="887"/>
        <end position="1017"/>
    </location>
</feature>
<dbReference type="PANTHER" id="PTHR11920:SF228">
    <property type="entry name" value="RETINAL GUANYLYL CYCLASE 1"/>
    <property type="match status" value="1"/>
</dbReference>
<dbReference type="EC" id="4.6.1.2" evidence="20"/>
<comment type="subcellular location">
    <subcellularLocation>
        <location evidence="2">Endoplasmic reticulum membrane</location>
        <topology evidence="2">Single-pass type I membrane protein</topology>
    </subcellularLocation>
    <subcellularLocation>
        <location evidence="3">Photoreceptor outer segment membrane</location>
        <topology evidence="3">Single-pass type I membrane protein</topology>
    </subcellularLocation>
</comment>
<dbReference type="CTD" id="3000"/>
<dbReference type="SUPFAM" id="SSF55073">
    <property type="entry name" value="Nucleotide cyclase"/>
    <property type="match status" value="1"/>
</dbReference>
<dbReference type="InterPro" id="IPR011645">
    <property type="entry name" value="HNOB_dom_associated"/>
</dbReference>
<dbReference type="GO" id="GO:0007601">
    <property type="term" value="P:visual perception"/>
    <property type="evidence" value="ECO:0007669"/>
    <property type="project" value="UniProtKB-KW"/>
</dbReference>
<feature type="region of interest" description="Disordered" evidence="22">
    <location>
        <begin position="1"/>
        <end position="35"/>
    </location>
</feature>
<dbReference type="FunFam" id="3.30.70.1230:FF:000013">
    <property type="entry name" value="Guanylate cyclase"/>
    <property type="match status" value="1"/>
</dbReference>
<organism evidence="26 27">
    <name type="scientific">Tursiops truncatus</name>
    <name type="common">Atlantic bottle-nosed dolphin</name>
    <name type="synonym">Delphinus truncatus</name>
    <dbReference type="NCBI Taxonomy" id="9739"/>
    <lineage>
        <taxon>Eukaryota</taxon>
        <taxon>Metazoa</taxon>
        <taxon>Chordata</taxon>
        <taxon>Craniata</taxon>
        <taxon>Vertebrata</taxon>
        <taxon>Euteleostomi</taxon>
        <taxon>Mammalia</taxon>
        <taxon>Eutheria</taxon>
        <taxon>Laurasiatheria</taxon>
        <taxon>Artiodactyla</taxon>
        <taxon>Whippomorpha</taxon>
        <taxon>Cetacea</taxon>
        <taxon>Odontoceti</taxon>
        <taxon>Delphinidae</taxon>
        <taxon>Tursiops</taxon>
    </lineage>
</organism>
<evidence type="ECO:0000256" key="1">
    <source>
        <dbReference type="ARBA" id="ARBA00001436"/>
    </source>
</evidence>
<dbReference type="Gene3D" id="1.10.510.10">
    <property type="entry name" value="Transferase(Phosphotransferase) domain 1"/>
    <property type="match status" value="1"/>
</dbReference>
<gene>
    <name evidence="27" type="primary">GUCY2D</name>
</gene>
<name>A0A6J3QKF6_TURTR</name>
<evidence type="ECO:0000256" key="17">
    <source>
        <dbReference type="ARBA" id="ARBA00023305"/>
    </source>
</evidence>
<feature type="compositionally biased region" description="Polar residues" evidence="22">
    <location>
        <begin position="1061"/>
        <end position="1074"/>
    </location>
</feature>
<keyword evidence="14 19" id="KW-0456">Lyase</keyword>
<dbReference type="InterPro" id="IPR050401">
    <property type="entry name" value="Cyclic_nucleotide_synthase"/>
</dbReference>
<evidence type="ECO:0000256" key="7">
    <source>
        <dbReference type="ARBA" id="ARBA00022741"/>
    </source>
</evidence>
<dbReference type="Pfam" id="PF00211">
    <property type="entry name" value="Guanylate_cyc"/>
    <property type="match status" value="1"/>
</dbReference>